<dbReference type="STRING" id="1810919.A0A3D8RES2"/>
<comment type="caution">
    <text evidence="2">The sequence shown here is derived from an EMBL/GenBank/DDBJ whole genome shotgun (WGS) entry which is preliminary data.</text>
</comment>
<feature type="region of interest" description="Disordered" evidence="1">
    <location>
        <begin position="707"/>
        <end position="775"/>
    </location>
</feature>
<evidence type="ECO:0000256" key="1">
    <source>
        <dbReference type="SAM" id="MobiDB-lite"/>
    </source>
</evidence>
<dbReference type="GeneID" id="38117970"/>
<feature type="region of interest" description="Disordered" evidence="1">
    <location>
        <begin position="390"/>
        <end position="422"/>
    </location>
</feature>
<gene>
    <name evidence="2" type="ORF">DSM5745_07600</name>
</gene>
<sequence>MPRPALSIDTRRRLSARRRTSTSPSSSGSDEDRPFRRRSRIRYRPSARIRARRGENRTRRHSWFETSRERYNHWHPELEAEPEREFDSDPDHALSYCDESTASPESEPSSPGDPQGPLLIDDGEYVSSGPTANRYVYVLDMRRRAGDNDDDEECDGLDGVSNDGYDSELDGDFEPDEDESPEESLCSLDCNSQDQDQDQDHTEETDSTSPTLDDPAIRQREMGREFLNRGAARASGLIDMRVSIQGSGNGAEIYRGCGSHMRRCRPCETDFLHDGNGDDGAQVDAGDEQNPDRFYSPEASARPSGCIAAESRSRQDDLGYAFDLLGETITETGGYTIEDELAQTALYEDCRLNRTGLKDETTPDNDGYTVGASELCQSVILEDIKQNRLKRVPSTDSKKERGTSQVSCGENEQRQLAPPSARDSRIWSNFRCTDTEICDVDDSDSDTVTETCSTPSPSPARARSRVEASDRDVGRKSHHAGHEPREDESLSRHRRQGHSLKQGPGPGSEQEHGTEDNDAEERAKDGEGRSSENGKSDNDTDDNIVPNPPPSSPFTEYFSAESEDEDEEEGEEKGKGEDDDDDDEKGNVDDLSPLAIPPETPDSEPRCNFSYPNPCAECKSDENPYLRKVISHVFGRNKKVTRQMPRWIWVYYCRKHYQRARYRSRLWAEVQCDRVLDLLDAIKKWGMVSGFTVQLRNREVERLAGLASSAGGSRSRGRGRGRGRGCGGQRGARSGEKGKGRARARDQTPTDASDEDPIQPGKQQKQKRPPVPAPVPTWLRSWIQRHQGHEVSIEEVKELIQKVKRDLDTVQDDEDVRFPDIEILPVYKEGWPPATDDTQAPPGNRGGSVRGRARSAPARASIPGSGGRRRRGSVRTESTNSNVDRPCKRRKLSDDEDEGPRKH</sequence>
<dbReference type="RefSeq" id="XP_026601648.1">
    <property type="nucleotide sequence ID" value="XM_026749616.1"/>
</dbReference>
<feature type="compositionally biased region" description="Basic and acidic residues" evidence="1">
    <location>
        <begin position="733"/>
        <end position="748"/>
    </location>
</feature>
<feature type="compositionally biased region" description="Basic and acidic residues" evidence="1">
    <location>
        <begin position="52"/>
        <end position="92"/>
    </location>
</feature>
<dbReference type="Proteomes" id="UP000256690">
    <property type="component" value="Unassembled WGS sequence"/>
</dbReference>
<feature type="compositionally biased region" description="Acidic residues" evidence="1">
    <location>
        <begin position="894"/>
        <end position="903"/>
    </location>
</feature>
<dbReference type="EMBL" id="PVWQ01000009">
    <property type="protein sequence ID" value="RDW72428.1"/>
    <property type="molecule type" value="Genomic_DNA"/>
</dbReference>
<feature type="region of interest" description="Disordered" evidence="1">
    <location>
        <begin position="438"/>
        <end position="607"/>
    </location>
</feature>
<proteinExistence type="predicted"/>
<feature type="compositionally biased region" description="Basic and acidic residues" evidence="1">
    <location>
        <begin position="509"/>
        <end position="538"/>
    </location>
</feature>
<feature type="compositionally biased region" description="Basic residues" evidence="1">
    <location>
        <begin position="35"/>
        <end position="51"/>
    </location>
</feature>
<feature type="compositionally biased region" description="Low complexity" evidence="1">
    <location>
        <begin position="183"/>
        <end position="194"/>
    </location>
</feature>
<name>A0A3D8RES2_9EURO</name>
<feature type="region of interest" description="Disordered" evidence="1">
    <location>
        <begin position="146"/>
        <end position="218"/>
    </location>
</feature>
<feature type="compositionally biased region" description="Acidic residues" evidence="1">
    <location>
        <begin position="438"/>
        <end position="447"/>
    </location>
</feature>
<dbReference type="AlphaFoldDB" id="A0A3D8RES2"/>
<keyword evidence="3" id="KW-1185">Reference proteome</keyword>
<feature type="compositionally biased region" description="Acidic residues" evidence="1">
    <location>
        <begin position="165"/>
        <end position="182"/>
    </location>
</feature>
<organism evidence="2 3">
    <name type="scientific">Aspergillus mulundensis</name>
    <dbReference type="NCBI Taxonomy" id="1810919"/>
    <lineage>
        <taxon>Eukaryota</taxon>
        <taxon>Fungi</taxon>
        <taxon>Dikarya</taxon>
        <taxon>Ascomycota</taxon>
        <taxon>Pezizomycotina</taxon>
        <taxon>Eurotiomycetes</taxon>
        <taxon>Eurotiomycetidae</taxon>
        <taxon>Eurotiales</taxon>
        <taxon>Aspergillaceae</taxon>
        <taxon>Aspergillus</taxon>
        <taxon>Aspergillus subgen. Nidulantes</taxon>
    </lineage>
</organism>
<evidence type="ECO:0000313" key="2">
    <source>
        <dbReference type="EMBL" id="RDW72428.1"/>
    </source>
</evidence>
<feature type="region of interest" description="Disordered" evidence="1">
    <location>
        <begin position="1"/>
        <end position="129"/>
    </location>
</feature>
<feature type="compositionally biased region" description="Acidic residues" evidence="1">
    <location>
        <begin position="561"/>
        <end position="584"/>
    </location>
</feature>
<feature type="compositionally biased region" description="Low complexity" evidence="1">
    <location>
        <begin position="448"/>
        <end position="461"/>
    </location>
</feature>
<feature type="region of interest" description="Disordered" evidence="1">
    <location>
        <begin position="272"/>
        <end position="303"/>
    </location>
</feature>
<feature type="region of interest" description="Disordered" evidence="1">
    <location>
        <begin position="828"/>
        <end position="903"/>
    </location>
</feature>
<dbReference type="OrthoDB" id="4161595at2759"/>
<reference evidence="2 3" key="1">
    <citation type="journal article" date="2018" name="IMA Fungus">
        <title>IMA Genome-F 9: Draft genome sequence of Annulohypoxylon stygium, Aspergillus mulundensis, Berkeleyomyces basicola (syn. Thielaviopsis basicola), Ceratocystis smalleyi, two Cercospora beticola strains, Coleophoma cylindrospora, Fusarium fracticaudum, Phialophora cf. hyalina, and Morchella septimelata.</title>
        <authorList>
            <person name="Wingfield B.D."/>
            <person name="Bills G.F."/>
            <person name="Dong Y."/>
            <person name="Huang W."/>
            <person name="Nel W.J."/>
            <person name="Swalarsk-Parry B.S."/>
            <person name="Vaghefi N."/>
            <person name="Wilken P.M."/>
            <person name="An Z."/>
            <person name="de Beer Z.W."/>
            <person name="De Vos L."/>
            <person name="Chen L."/>
            <person name="Duong T.A."/>
            <person name="Gao Y."/>
            <person name="Hammerbacher A."/>
            <person name="Kikkert J.R."/>
            <person name="Li Y."/>
            <person name="Li H."/>
            <person name="Li K."/>
            <person name="Li Q."/>
            <person name="Liu X."/>
            <person name="Ma X."/>
            <person name="Naidoo K."/>
            <person name="Pethybridge S.J."/>
            <person name="Sun J."/>
            <person name="Steenkamp E.T."/>
            <person name="van der Nest M.A."/>
            <person name="van Wyk S."/>
            <person name="Wingfield M.J."/>
            <person name="Xiong C."/>
            <person name="Yue Q."/>
            <person name="Zhang X."/>
        </authorList>
    </citation>
    <scope>NUCLEOTIDE SEQUENCE [LARGE SCALE GENOMIC DNA]</scope>
    <source>
        <strain evidence="2 3">DSM 5745</strain>
    </source>
</reference>
<protein>
    <submittedName>
        <fullName evidence="2">Uncharacterized protein</fullName>
    </submittedName>
</protein>
<evidence type="ECO:0000313" key="3">
    <source>
        <dbReference type="Proteomes" id="UP000256690"/>
    </source>
</evidence>
<feature type="compositionally biased region" description="Low complexity" evidence="1">
    <location>
        <begin position="854"/>
        <end position="863"/>
    </location>
</feature>
<feature type="compositionally biased region" description="Low complexity" evidence="1">
    <location>
        <begin position="99"/>
        <end position="110"/>
    </location>
</feature>
<feature type="compositionally biased region" description="Basic and acidic residues" evidence="1">
    <location>
        <begin position="464"/>
        <end position="491"/>
    </location>
</feature>
<accession>A0A3D8RES2</accession>